<feature type="transmembrane region" description="Helical" evidence="1">
    <location>
        <begin position="360"/>
        <end position="384"/>
    </location>
</feature>
<comment type="caution">
    <text evidence="2">The sequence shown here is derived from an EMBL/GenBank/DDBJ whole genome shotgun (WGS) entry which is preliminary data.</text>
</comment>
<organism evidence="2 3">
    <name type="scientific">Mycena metata</name>
    <dbReference type="NCBI Taxonomy" id="1033252"/>
    <lineage>
        <taxon>Eukaryota</taxon>
        <taxon>Fungi</taxon>
        <taxon>Dikarya</taxon>
        <taxon>Basidiomycota</taxon>
        <taxon>Agaricomycotina</taxon>
        <taxon>Agaricomycetes</taxon>
        <taxon>Agaricomycetidae</taxon>
        <taxon>Agaricales</taxon>
        <taxon>Marasmiineae</taxon>
        <taxon>Mycenaceae</taxon>
        <taxon>Mycena</taxon>
    </lineage>
</organism>
<keyword evidence="1" id="KW-1133">Transmembrane helix</keyword>
<gene>
    <name evidence="2" type="ORF">B0H16DRAFT_1748215</name>
</gene>
<dbReference type="EMBL" id="JARKIB010000513">
    <property type="protein sequence ID" value="KAJ7702599.1"/>
    <property type="molecule type" value="Genomic_DNA"/>
</dbReference>
<proteinExistence type="predicted"/>
<feature type="transmembrane region" description="Helical" evidence="1">
    <location>
        <begin position="260"/>
        <end position="281"/>
    </location>
</feature>
<evidence type="ECO:0000256" key="1">
    <source>
        <dbReference type="SAM" id="Phobius"/>
    </source>
</evidence>
<dbReference type="Proteomes" id="UP001215598">
    <property type="component" value="Unassembled WGS sequence"/>
</dbReference>
<accession>A0AAD7GQX8</accession>
<evidence type="ECO:0000313" key="2">
    <source>
        <dbReference type="EMBL" id="KAJ7702599.1"/>
    </source>
</evidence>
<dbReference type="AlphaFoldDB" id="A0AAD7GQX8"/>
<keyword evidence="3" id="KW-1185">Reference proteome</keyword>
<name>A0AAD7GQX8_9AGAR</name>
<reference evidence="2" key="1">
    <citation type="submission" date="2023-03" db="EMBL/GenBank/DDBJ databases">
        <title>Massive genome expansion in bonnet fungi (Mycena s.s.) driven by repeated elements and novel gene families across ecological guilds.</title>
        <authorList>
            <consortium name="Lawrence Berkeley National Laboratory"/>
            <person name="Harder C.B."/>
            <person name="Miyauchi S."/>
            <person name="Viragh M."/>
            <person name="Kuo A."/>
            <person name="Thoen E."/>
            <person name="Andreopoulos B."/>
            <person name="Lu D."/>
            <person name="Skrede I."/>
            <person name="Drula E."/>
            <person name="Henrissat B."/>
            <person name="Morin E."/>
            <person name="Kohler A."/>
            <person name="Barry K."/>
            <person name="LaButti K."/>
            <person name="Morin E."/>
            <person name="Salamov A."/>
            <person name="Lipzen A."/>
            <person name="Mereny Z."/>
            <person name="Hegedus B."/>
            <person name="Baldrian P."/>
            <person name="Stursova M."/>
            <person name="Weitz H."/>
            <person name="Taylor A."/>
            <person name="Grigoriev I.V."/>
            <person name="Nagy L.G."/>
            <person name="Martin F."/>
            <person name="Kauserud H."/>
        </authorList>
    </citation>
    <scope>NUCLEOTIDE SEQUENCE</scope>
    <source>
        <strain evidence="2">CBHHK182m</strain>
    </source>
</reference>
<evidence type="ECO:0000313" key="3">
    <source>
        <dbReference type="Proteomes" id="UP001215598"/>
    </source>
</evidence>
<sequence length="457" mass="50344">MRRHLTGPKAGALVTYRPTGIRTRIPANIMPPLDSPSLEPHIEFDFFHRVHTEVTLRDPEQPFPKDLLPDEDLDASAALPTTSPLPTPPSGRVRTLFVQQRMRDAAKRAAIREERYRCFQALAARDRAVIEAGSPRAAIHVAEGGAVDPSLIEDRDYDLDEVVGSESKFRLRLIPWGGAMPRAVVDEKRVVVVLGGRARNGDWKNQIIDPATEVCDVAKESMHQSPEDIAAGKPKILSGGVGDDFNSWVPTAERRPYASILNALIFFQMFTGLAMLHLVGYGNRLLQMFVPDAFNLLSIEKNAFLQHDSSALYPCSSSVFSTATVEFGPHLQSTNRRHQAASWSILVALGKYVPRLGGHIILWDLGLVIAFPPGSCILIPTGLIRYSFVKARNTLLLGSVGGGGYWADQHRAREGQRELDQDAAVAAFPHEDDLPLESIQLSFYGTQPDAETIATVY</sequence>
<keyword evidence="1" id="KW-0472">Membrane</keyword>
<keyword evidence="1" id="KW-0812">Transmembrane</keyword>
<protein>
    <submittedName>
        <fullName evidence="2">Uncharacterized protein</fullName>
    </submittedName>
</protein>